<organism evidence="1 2">
    <name type="scientific">Daphnia sinensis</name>
    <dbReference type="NCBI Taxonomy" id="1820382"/>
    <lineage>
        <taxon>Eukaryota</taxon>
        <taxon>Metazoa</taxon>
        <taxon>Ecdysozoa</taxon>
        <taxon>Arthropoda</taxon>
        <taxon>Crustacea</taxon>
        <taxon>Branchiopoda</taxon>
        <taxon>Diplostraca</taxon>
        <taxon>Cladocera</taxon>
        <taxon>Anomopoda</taxon>
        <taxon>Daphniidae</taxon>
        <taxon>Daphnia</taxon>
        <taxon>Daphnia similis group</taxon>
    </lineage>
</organism>
<accession>A0AAD5L529</accession>
<name>A0AAD5L529_9CRUS</name>
<sequence length="54" mass="6084">MVLLTHDDSAGQVAEGLHCAAKFIFPSYYFPQFHPEVYLTENGMLVSFPLDAKH</sequence>
<protein>
    <submittedName>
        <fullName evidence="1">Uncharacterized protein</fullName>
    </submittedName>
</protein>
<gene>
    <name evidence="1" type="ORF">GHT06_018785</name>
</gene>
<comment type="caution">
    <text evidence="1">The sequence shown here is derived from an EMBL/GenBank/DDBJ whole genome shotgun (WGS) entry which is preliminary data.</text>
</comment>
<reference evidence="1 2" key="1">
    <citation type="submission" date="2022-05" db="EMBL/GenBank/DDBJ databases">
        <title>A multi-omics perspective on studying reproductive biology in Daphnia sinensis.</title>
        <authorList>
            <person name="Jia J."/>
        </authorList>
    </citation>
    <scope>NUCLEOTIDE SEQUENCE [LARGE SCALE GENOMIC DNA]</scope>
    <source>
        <strain evidence="1 2">WSL</strain>
    </source>
</reference>
<dbReference type="EMBL" id="WJBH02000007">
    <property type="protein sequence ID" value="KAI9556211.1"/>
    <property type="molecule type" value="Genomic_DNA"/>
</dbReference>
<dbReference type="AlphaFoldDB" id="A0AAD5L529"/>
<proteinExistence type="predicted"/>
<evidence type="ECO:0000313" key="2">
    <source>
        <dbReference type="Proteomes" id="UP000820818"/>
    </source>
</evidence>
<dbReference type="Proteomes" id="UP000820818">
    <property type="component" value="Linkage Group LG7"/>
</dbReference>
<evidence type="ECO:0000313" key="1">
    <source>
        <dbReference type="EMBL" id="KAI9556211.1"/>
    </source>
</evidence>
<keyword evidence="2" id="KW-1185">Reference proteome</keyword>